<dbReference type="RefSeq" id="WP_127835766.1">
    <property type="nucleotide sequence ID" value="NZ_CP032680.1"/>
</dbReference>
<proteinExistence type="predicted"/>
<dbReference type="AlphaFoldDB" id="A0A9W3Z182"/>
<evidence type="ECO:0000313" key="1">
    <source>
        <dbReference type="EMBL" id="AZZ67563.1"/>
    </source>
</evidence>
<sequence>MLKPPKSMCNQSIIIKRKVKDDLYGEATYDDGVEINNCVVHLRTIYSGTNNDRQIVANGTVMIYKDISEPLISLSKQDIEDKAKIIYEGQEYTLTNINEDYEPFSKEIYQYKLSMI</sequence>
<dbReference type="EMBL" id="CP032680">
    <property type="protein sequence ID" value="AZZ67563.1"/>
    <property type="molecule type" value="Genomic_DNA"/>
</dbReference>
<protein>
    <submittedName>
        <fullName evidence="1">Minor capsid protein</fullName>
    </submittedName>
</protein>
<reference evidence="1 2" key="1">
    <citation type="submission" date="2018-10" db="EMBL/GenBank/DDBJ databases">
        <title>Complete genome sequencing of Lactobacillus johnsonii ZLJ010.</title>
        <authorList>
            <person name="Zhang W."/>
            <person name="Ji H."/>
            <person name="Wang J."/>
            <person name="Zhang D."/>
            <person name="Liu H."/>
            <person name="Wang S."/>
            <person name="Wang Y."/>
        </authorList>
    </citation>
    <scope>NUCLEOTIDE SEQUENCE [LARGE SCALE GENOMIC DNA]</scope>
    <source>
        <strain evidence="1 2">ZLJ010</strain>
    </source>
</reference>
<dbReference type="Pfam" id="PF10665">
    <property type="entry name" value="Minor_capsid_1"/>
    <property type="match status" value="1"/>
</dbReference>
<name>A0A9W3Z182_LACJH</name>
<gene>
    <name evidence="1" type="ORF">D7321_05425</name>
</gene>
<dbReference type="Proteomes" id="UP000283758">
    <property type="component" value="Chromosome"/>
</dbReference>
<accession>A0A9W3Z182</accession>
<dbReference type="InterPro" id="IPR019612">
    <property type="entry name" value="Minor_capsid_put"/>
</dbReference>
<organism evidence="1 2">
    <name type="scientific">Lactobacillus johnsonii</name>
    <dbReference type="NCBI Taxonomy" id="33959"/>
    <lineage>
        <taxon>Bacteria</taxon>
        <taxon>Bacillati</taxon>
        <taxon>Bacillota</taxon>
        <taxon>Bacilli</taxon>
        <taxon>Lactobacillales</taxon>
        <taxon>Lactobacillaceae</taxon>
        <taxon>Lactobacillus</taxon>
    </lineage>
</organism>
<evidence type="ECO:0000313" key="2">
    <source>
        <dbReference type="Proteomes" id="UP000283758"/>
    </source>
</evidence>